<dbReference type="Pfam" id="PF14322">
    <property type="entry name" value="SusD-like_3"/>
    <property type="match status" value="1"/>
</dbReference>
<keyword evidence="4" id="KW-0472">Membrane</keyword>
<evidence type="ECO:0000256" key="3">
    <source>
        <dbReference type="ARBA" id="ARBA00022729"/>
    </source>
</evidence>
<dbReference type="CDD" id="cd08977">
    <property type="entry name" value="SusD"/>
    <property type="match status" value="1"/>
</dbReference>
<dbReference type="RefSeq" id="WP_136824358.1">
    <property type="nucleotide sequence ID" value="NZ_SWBP01000001.1"/>
</dbReference>
<dbReference type="PROSITE" id="PS51257">
    <property type="entry name" value="PROKAR_LIPOPROTEIN"/>
    <property type="match status" value="1"/>
</dbReference>
<evidence type="ECO:0000259" key="8">
    <source>
        <dbReference type="Pfam" id="PF14322"/>
    </source>
</evidence>
<evidence type="ECO:0000256" key="2">
    <source>
        <dbReference type="ARBA" id="ARBA00006275"/>
    </source>
</evidence>
<evidence type="ECO:0000313" key="10">
    <source>
        <dbReference type="Proteomes" id="UP000308181"/>
    </source>
</evidence>
<dbReference type="SUPFAM" id="SSF48452">
    <property type="entry name" value="TPR-like"/>
    <property type="match status" value="1"/>
</dbReference>
<keyword evidence="3 6" id="KW-0732">Signal</keyword>
<reference evidence="9 10" key="1">
    <citation type="submission" date="2019-04" db="EMBL/GenBank/DDBJ databases">
        <title>Pedobacter sp. AR-3-17 sp. nov., isolated from Arctic soil.</title>
        <authorList>
            <person name="Dahal R.H."/>
            <person name="Kim D.-U."/>
        </authorList>
    </citation>
    <scope>NUCLEOTIDE SEQUENCE [LARGE SCALE GENOMIC DNA]</scope>
    <source>
        <strain evidence="9 10">AR-3-17</strain>
    </source>
</reference>
<gene>
    <name evidence="9" type="ORF">FA046_00250</name>
</gene>
<comment type="similarity">
    <text evidence="2">Belongs to the SusD family.</text>
</comment>
<dbReference type="GO" id="GO:0009279">
    <property type="term" value="C:cell outer membrane"/>
    <property type="evidence" value="ECO:0007669"/>
    <property type="project" value="UniProtKB-SubCell"/>
</dbReference>
<feature type="signal peptide" evidence="6">
    <location>
        <begin position="1"/>
        <end position="25"/>
    </location>
</feature>
<evidence type="ECO:0000256" key="4">
    <source>
        <dbReference type="ARBA" id="ARBA00023136"/>
    </source>
</evidence>
<dbReference type="EMBL" id="SWBP01000001">
    <property type="protein sequence ID" value="TKC00149.1"/>
    <property type="molecule type" value="Genomic_DNA"/>
</dbReference>
<feature type="domain" description="SusD-like N-terminal" evidence="8">
    <location>
        <begin position="96"/>
        <end position="236"/>
    </location>
</feature>
<comment type="subcellular location">
    <subcellularLocation>
        <location evidence="1">Cell outer membrane</location>
    </subcellularLocation>
</comment>
<dbReference type="InterPro" id="IPR033985">
    <property type="entry name" value="SusD-like_N"/>
</dbReference>
<keyword evidence="10" id="KW-1185">Reference proteome</keyword>
<dbReference type="InterPro" id="IPR012944">
    <property type="entry name" value="SusD_RagB_dom"/>
</dbReference>
<feature type="domain" description="RagB/SusD" evidence="7">
    <location>
        <begin position="321"/>
        <end position="508"/>
    </location>
</feature>
<proteinExistence type="inferred from homology"/>
<dbReference type="Proteomes" id="UP000308181">
    <property type="component" value="Unassembled WGS sequence"/>
</dbReference>
<name>A0A4U1C467_9SPHI</name>
<organism evidence="9 10">
    <name type="scientific">Pedobacter cryophilus</name>
    <dbReference type="NCBI Taxonomy" id="2571271"/>
    <lineage>
        <taxon>Bacteria</taxon>
        <taxon>Pseudomonadati</taxon>
        <taxon>Bacteroidota</taxon>
        <taxon>Sphingobacteriia</taxon>
        <taxon>Sphingobacteriales</taxon>
        <taxon>Sphingobacteriaceae</taxon>
        <taxon>Pedobacter</taxon>
    </lineage>
</organism>
<evidence type="ECO:0000259" key="7">
    <source>
        <dbReference type="Pfam" id="PF07980"/>
    </source>
</evidence>
<feature type="chain" id="PRO_5021027850" evidence="6">
    <location>
        <begin position="26"/>
        <end position="509"/>
    </location>
</feature>
<keyword evidence="5" id="KW-0998">Cell outer membrane</keyword>
<evidence type="ECO:0000256" key="1">
    <source>
        <dbReference type="ARBA" id="ARBA00004442"/>
    </source>
</evidence>
<comment type="caution">
    <text evidence="9">The sequence shown here is derived from an EMBL/GenBank/DDBJ whole genome shotgun (WGS) entry which is preliminary data.</text>
</comment>
<evidence type="ECO:0000256" key="5">
    <source>
        <dbReference type="ARBA" id="ARBA00023237"/>
    </source>
</evidence>
<dbReference type="AlphaFoldDB" id="A0A4U1C467"/>
<sequence length="509" mass="55523">MKNILKFKKRHFALLILMIATTFVACDKDFLDRQAQGEYNQDNYPYPGGSGPYDQFINAAYSSLRNYNATVMPFIAAVSIRSDDADKGSTPSDGADALQLDNFNITPANGLVNALWSGHISLIADCNYILDRIKNDPNPNTAANLKIDAEAQAKFLRGYAYFMMVRLYGRVPIIDSITTSSAGAANIPQSTPAQVYAFIEKDLQFAAANLAPSYDPKFIGRITVGAANGLLAKVYLTQRKWAQAMATANLVMTSGQYDLSVPYSKVFDEAGENSKESIFEVQATATAAVPEQFGSQYAQVQGVRGSGDWNLGWGFNVPSTALEAAYETGDPRKARTILYSGGTSLYGEAVPAGLPNPRYNNKVSTPRAKQTAINSRSAWWMNVRLLRYADVVLMYAEAANELGGVANTTSALSALNSVRARARGGNNAILPNVVTTDQLVLSNAIRQERRVELGMEHERFFDIVRWGIAADVLQAQGKTFVVGKHEILPIPQTQIDLSKGVLTQNFGYN</sequence>
<dbReference type="Gene3D" id="1.25.40.390">
    <property type="match status" value="1"/>
</dbReference>
<accession>A0A4U1C467</accession>
<dbReference type="OrthoDB" id="618454at2"/>
<dbReference type="Pfam" id="PF07980">
    <property type="entry name" value="SusD_RagB"/>
    <property type="match status" value="1"/>
</dbReference>
<dbReference type="InterPro" id="IPR011990">
    <property type="entry name" value="TPR-like_helical_dom_sf"/>
</dbReference>
<evidence type="ECO:0000256" key="6">
    <source>
        <dbReference type="SAM" id="SignalP"/>
    </source>
</evidence>
<protein>
    <submittedName>
        <fullName evidence="9">RagB/SusD family nutrient uptake outer membrane protein</fullName>
    </submittedName>
</protein>
<evidence type="ECO:0000313" key="9">
    <source>
        <dbReference type="EMBL" id="TKC00149.1"/>
    </source>
</evidence>